<dbReference type="CDD" id="cd05399">
    <property type="entry name" value="NT_Rel-Spo_like"/>
    <property type="match status" value="1"/>
</dbReference>
<dbReference type="EMBL" id="AP015034">
    <property type="protein sequence ID" value="BAT74358.1"/>
    <property type="molecule type" value="Genomic_DNA"/>
</dbReference>
<dbReference type="SMART" id="SM00954">
    <property type="entry name" value="RelA_SpoT"/>
    <property type="match status" value="1"/>
</dbReference>
<dbReference type="Pfam" id="PF04607">
    <property type="entry name" value="RelA_SpoT"/>
    <property type="match status" value="1"/>
</dbReference>
<keyword evidence="4" id="KW-1185">Reference proteome</keyword>
<organism evidence="3 4">
    <name type="scientific">Vigna angularis var. angularis</name>
    <dbReference type="NCBI Taxonomy" id="157739"/>
    <lineage>
        <taxon>Eukaryota</taxon>
        <taxon>Viridiplantae</taxon>
        <taxon>Streptophyta</taxon>
        <taxon>Embryophyta</taxon>
        <taxon>Tracheophyta</taxon>
        <taxon>Spermatophyta</taxon>
        <taxon>Magnoliopsida</taxon>
        <taxon>eudicotyledons</taxon>
        <taxon>Gunneridae</taxon>
        <taxon>Pentapetalae</taxon>
        <taxon>rosids</taxon>
        <taxon>fabids</taxon>
        <taxon>Fabales</taxon>
        <taxon>Fabaceae</taxon>
        <taxon>Papilionoideae</taxon>
        <taxon>50 kb inversion clade</taxon>
        <taxon>NPAAA clade</taxon>
        <taxon>indigoferoid/millettioid clade</taxon>
        <taxon>Phaseoleae</taxon>
        <taxon>Vigna</taxon>
    </lineage>
</organism>
<dbReference type="GO" id="GO:0015969">
    <property type="term" value="P:guanosine tetraphosphate metabolic process"/>
    <property type="evidence" value="ECO:0007669"/>
    <property type="project" value="InterPro"/>
</dbReference>
<keyword evidence="1" id="KW-0812">Transmembrane</keyword>
<gene>
    <name evidence="3" type="primary">Vigan.01G200900</name>
    <name evidence="3" type="ORF">VIGAN_01200900</name>
</gene>
<dbReference type="Proteomes" id="UP000291084">
    <property type="component" value="Chromosome 1"/>
</dbReference>
<name>A0A0S3R1B4_PHAAN</name>
<evidence type="ECO:0000259" key="2">
    <source>
        <dbReference type="SMART" id="SM00954"/>
    </source>
</evidence>
<dbReference type="PANTHER" id="PTHR21262">
    <property type="entry name" value="GUANOSINE-3',5'-BIS DIPHOSPHATE 3'-PYROPHOSPHOHYDROLASE"/>
    <property type="match status" value="1"/>
</dbReference>
<dbReference type="PANTHER" id="PTHR21262:SF31">
    <property type="entry name" value="GTP PYROPHOSPHOKINASE"/>
    <property type="match status" value="1"/>
</dbReference>
<sequence>MKRKETSIDKVYDARALRVVVGDKNGTLHGSAVQCCYSLLDIVHRLWTPIDGEFDDYIINPKPSGYQSLHTAVQGPDSSPLEVQIRTQVLNYFAYAIELLVCILVLHILIYHVA</sequence>
<keyword evidence="1" id="KW-1133">Transmembrane helix</keyword>
<dbReference type="GO" id="GO:0009507">
    <property type="term" value="C:chloroplast"/>
    <property type="evidence" value="ECO:0007669"/>
    <property type="project" value="TreeGrafter"/>
</dbReference>
<evidence type="ECO:0000313" key="3">
    <source>
        <dbReference type="EMBL" id="BAT74358.1"/>
    </source>
</evidence>
<dbReference type="OrthoDB" id="1737600at2759"/>
<accession>A0A0S3R1B4</accession>
<protein>
    <recommendedName>
        <fullName evidence="2">RelA/SpoT domain-containing protein</fullName>
    </recommendedName>
</protein>
<feature type="domain" description="RelA/SpoT" evidence="2">
    <location>
        <begin position="1"/>
        <end position="99"/>
    </location>
</feature>
<keyword evidence="1" id="KW-0472">Membrane</keyword>
<evidence type="ECO:0000313" key="4">
    <source>
        <dbReference type="Proteomes" id="UP000291084"/>
    </source>
</evidence>
<dbReference type="InterPro" id="IPR043519">
    <property type="entry name" value="NT_sf"/>
</dbReference>
<dbReference type="InterPro" id="IPR007685">
    <property type="entry name" value="RelA_SpoT"/>
</dbReference>
<reference evidence="3 4" key="1">
    <citation type="journal article" date="2015" name="Sci. Rep.">
        <title>The power of single molecule real-time sequencing technology in the de novo assembly of a eukaryotic genome.</title>
        <authorList>
            <person name="Sakai H."/>
            <person name="Naito K."/>
            <person name="Ogiso-Tanaka E."/>
            <person name="Takahashi Y."/>
            <person name="Iseki K."/>
            <person name="Muto C."/>
            <person name="Satou K."/>
            <person name="Teruya K."/>
            <person name="Shiroma A."/>
            <person name="Shimoji M."/>
            <person name="Hirano T."/>
            <person name="Itoh T."/>
            <person name="Kaga A."/>
            <person name="Tomooka N."/>
        </authorList>
    </citation>
    <scope>NUCLEOTIDE SEQUENCE [LARGE SCALE GENOMIC DNA]</scope>
    <source>
        <strain evidence="4">cv. Shumari</strain>
    </source>
</reference>
<evidence type="ECO:0000256" key="1">
    <source>
        <dbReference type="SAM" id="Phobius"/>
    </source>
</evidence>
<dbReference type="SUPFAM" id="SSF81301">
    <property type="entry name" value="Nucleotidyltransferase"/>
    <property type="match status" value="1"/>
</dbReference>
<dbReference type="Gene3D" id="3.30.460.10">
    <property type="entry name" value="Beta Polymerase, domain 2"/>
    <property type="match status" value="1"/>
</dbReference>
<proteinExistence type="predicted"/>
<dbReference type="AlphaFoldDB" id="A0A0S3R1B4"/>
<feature type="transmembrane region" description="Helical" evidence="1">
    <location>
        <begin position="92"/>
        <end position="113"/>
    </location>
</feature>